<evidence type="ECO:0000313" key="2">
    <source>
        <dbReference type="Proteomes" id="UP000437862"/>
    </source>
</evidence>
<sequence length="261" mass="28467">MRQQLGLGPQEVYICQQKCSNSNLNKTGGHLMQILKNILSLCMVGLLTSHARAEVHEISFSADVWGTSNESDYNYPFELNGITVNRGDKLIAHISFDTDKLVRYTPPVPYQLWEGMPINYAAAYYQYQGLILSLFTADGKILDTYSTSAEVAVGDGHSSIFAGAGASSVSFRGASKASTILMYTMPMWISFGKDATALDFLNYKNIGGDISVWQGTADSLQSHWLNATWSSMPEVPEPSMYALLLGGLGALVCATRKHKAA</sequence>
<dbReference type="InterPro" id="IPR013424">
    <property type="entry name" value="Ice-binding_C"/>
</dbReference>
<dbReference type="Proteomes" id="UP000437862">
    <property type="component" value="Chromosome"/>
</dbReference>
<evidence type="ECO:0000313" key="1">
    <source>
        <dbReference type="EMBL" id="QGZ38296.1"/>
    </source>
</evidence>
<name>A0ABX6FNT5_9BURK</name>
<reference evidence="1 2" key="1">
    <citation type="submission" date="2019-12" db="EMBL/GenBank/DDBJ databases">
        <title>Draft Genome Sequences of Six Type Strains of the Genus Massilia.</title>
        <authorList>
            <person name="Miess H."/>
            <person name="Frediansyah A."/>
            <person name="Goeker M."/>
            <person name="Gross H."/>
        </authorList>
    </citation>
    <scope>NUCLEOTIDE SEQUENCE [LARGE SCALE GENOMIC DNA]</scope>
    <source>
        <strain evidence="1 2">DSM 26639</strain>
    </source>
</reference>
<keyword evidence="2" id="KW-1185">Reference proteome</keyword>
<accession>A0ABX6FNT5</accession>
<organism evidence="1 2">
    <name type="scientific">Pseudoduganella flava</name>
    <dbReference type="NCBI Taxonomy" id="871742"/>
    <lineage>
        <taxon>Bacteria</taxon>
        <taxon>Pseudomonadati</taxon>
        <taxon>Pseudomonadota</taxon>
        <taxon>Betaproteobacteria</taxon>
        <taxon>Burkholderiales</taxon>
        <taxon>Oxalobacteraceae</taxon>
        <taxon>Telluria group</taxon>
        <taxon>Pseudoduganella</taxon>
    </lineage>
</organism>
<proteinExistence type="predicted"/>
<protein>
    <submittedName>
        <fullName evidence="1">PEP-CTERM sorting domain-containing protein</fullName>
    </submittedName>
</protein>
<dbReference type="NCBIfam" id="TIGR02595">
    <property type="entry name" value="PEP_CTERM"/>
    <property type="match status" value="1"/>
</dbReference>
<dbReference type="EMBL" id="CP046904">
    <property type="protein sequence ID" value="QGZ38296.1"/>
    <property type="molecule type" value="Genomic_DNA"/>
</dbReference>
<gene>
    <name evidence="1" type="ORF">GO485_04010</name>
</gene>